<feature type="transmembrane region" description="Helical" evidence="7">
    <location>
        <begin position="300"/>
        <end position="325"/>
    </location>
</feature>
<keyword evidence="5" id="KW-0175">Coiled coil</keyword>
<comment type="subcellular location">
    <subcellularLocation>
        <location evidence="1">Membrane</location>
    </subcellularLocation>
</comment>
<evidence type="ECO:0000256" key="1">
    <source>
        <dbReference type="ARBA" id="ARBA00004370"/>
    </source>
</evidence>
<feature type="transmembrane region" description="Helical" evidence="7">
    <location>
        <begin position="375"/>
        <end position="395"/>
    </location>
</feature>
<feature type="chain" id="PRO_5037174272" description="TMEM205-like domain-containing protein" evidence="8">
    <location>
        <begin position="18"/>
        <end position="506"/>
    </location>
</feature>
<accession>A0A922E9B2</accession>
<evidence type="ECO:0000256" key="5">
    <source>
        <dbReference type="SAM" id="Coils"/>
    </source>
</evidence>
<feature type="region of interest" description="Disordered" evidence="6">
    <location>
        <begin position="104"/>
        <end position="124"/>
    </location>
</feature>
<evidence type="ECO:0000256" key="2">
    <source>
        <dbReference type="ARBA" id="ARBA00022692"/>
    </source>
</evidence>
<evidence type="ECO:0000256" key="8">
    <source>
        <dbReference type="SAM" id="SignalP"/>
    </source>
</evidence>
<dbReference type="InterPro" id="IPR025423">
    <property type="entry name" value="TMEM205-like"/>
</dbReference>
<evidence type="ECO:0000256" key="4">
    <source>
        <dbReference type="ARBA" id="ARBA00023136"/>
    </source>
</evidence>
<evidence type="ECO:0000259" key="9">
    <source>
        <dbReference type="Pfam" id="PF13664"/>
    </source>
</evidence>
<dbReference type="EMBL" id="CM031832">
    <property type="protein sequence ID" value="KAG6698051.1"/>
    <property type="molecule type" value="Genomic_DNA"/>
</dbReference>
<dbReference type="PANTHER" id="PTHR47652">
    <property type="entry name" value="MITOCHONDRIAL IMPORT INNER MEMBRANE TRANSLOCASE SUBUNIT TIM44"/>
    <property type="match status" value="1"/>
</dbReference>
<keyword evidence="3 7" id="KW-1133">Transmembrane helix</keyword>
<evidence type="ECO:0000313" key="10">
    <source>
        <dbReference type="EMBL" id="KAG6698051.1"/>
    </source>
</evidence>
<evidence type="ECO:0000313" key="11">
    <source>
        <dbReference type="Proteomes" id="UP000811246"/>
    </source>
</evidence>
<evidence type="ECO:0000256" key="7">
    <source>
        <dbReference type="SAM" id="Phobius"/>
    </source>
</evidence>
<dbReference type="Pfam" id="PF13664">
    <property type="entry name" value="DUF4149"/>
    <property type="match status" value="1"/>
</dbReference>
<evidence type="ECO:0000256" key="3">
    <source>
        <dbReference type="ARBA" id="ARBA00022989"/>
    </source>
</evidence>
<keyword evidence="2 7" id="KW-0812">Transmembrane</keyword>
<feature type="signal peptide" evidence="8">
    <location>
        <begin position="1"/>
        <end position="17"/>
    </location>
</feature>
<keyword evidence="4 7" id="KW-0472">Membrane</keyword>
<organism evidence="10 11">
    <name type="scientific">Carya illinoinensis</name>
    <name type="common">Pecan</name>
    <dbReference type="NCBI Taxonomy" id="32201"/>
    <lineage>
        <taxon>Eukaryota</taxon>
        <taxon>Viridiplantae</taxon>
        <taxon>Streptophyta</taxon>
        <taxon>Embryophyta</taxon>
        <taxon>Tracheophyta</taxon>
        <taxon>Spermatophyta</taxon>
        <taxon>Magnoliopsida</taxon>
        <taxon>eudicotyledons</taxon>
        <taxon>Gunneridae</taxon>
        <taxon>Pentapetalae</taxon>
        <taxon>rosids</taxon>
        <taxon>fabids</taxon>
        <taxon>Fagales</taxon>
        <taxon>Juglandaceae</taxon>
        <taxon>Carya</taxon>
    </lineage>
</organism>
<feature type="transmembrane region" description="Helical" evidence="7">
    <location>
        <begin position="475"/>
        <end position="495"/>
    </location>
</feature>
<evidence type="ECO:0000256" key="6">
    <source>
        <dbReference type="SAM" id="MobiDB-lite"/>
    </source>
</evidence>
<dbReference type="GO" id="GO:0016020">
    <property type="term" value="C:membrane"/>
    <property type="evidence" value="ECO:0007669"/>
    <property type="project" value="UniProtKB-SubCell"/>
</dbReference>
<reference evidence="10" key="1">
    <citation type="submission" date="2021-01" db="EMBL/GenBank/DDBJ databases">
        <authorList>
            <person name="Lovell J.T."/>
            <person name="Bentley N."/>
            <person name="Bhattarai G."/>
            <person name="Jenkins J.W."/>
            <person name="Sreedasyam A."/>
            <person name="Alarcon Y."/>
            <person name="Bock C."/>
            <person name="Boston L."/>
            <person name="Carlson J."/>
            <person name="Cervantes K."/>
            <person name="Clermont K."/>
            <person name="Krom N."/>
            <person name="Kubenka K."/>
            <person name="Mamidi S."/>
            <person name="Mattison C."/>
            <person name="Monteros M."/>
            <person name="Pisani C."/>
            <person name="Plott C."/>
            <person name="Rajasekar S."/>
            <person name="Rhein H.S."/>
            <person name="Rohla C."/>
            <person name="Song M."/>
            <person name="Hilaire R.S."/>
            <person name="Shu S."/>
            <person name="Wells L."/>
            <person name="Wang X."/>
            <person name="Webber J."/>
            <person name="Heerema R.J."/>
            <person name="Klein P."/>
            <person name="Conner P."/>
            <person name="Grauke L."/>
            <person name="Grimwood J."/>
            <person name="Schmutz J."/>
            <person name="Randall J.J."/>
        </authorList>
    </citation>
    <scope>NUCLEOTIDE SEQUENCE</scope>
    <source>
        <tissue evidence="10">Leaf</tissue>
    </source>
</reference>
<protein>
    <recommendedName>
        <fullName evidence="9">TMEM205-like domain-containing protein</fullName>
    </recommendedName>
</protein>
<sequence>MNSLLAFCLVVSSPAAARVWSPITPNKQEQGNQQVIVKEGHRTIVVECEPDHVHGHPNTIVSISPEQHHVHTPESIDAKAAGGISSTVNAKEYIKESSSFLPNVGHDQGLSQSSRNAERAETQVTPKELICDALGKCKHKIATAMGKAKDMVSETTHEAIDKTKEMKHKAKETELYTKLQTLINNSLSLKMPSVLVFQHEHEVGEAMAHAFDKARETISKKAHEVGEHGKENVEDVVDKDKVEMAKEEVVEKAKEAKETADKLKKETKKELRGLVGRGRDVGRGALRYAKSTEARRSVMFVFNLLGLATAYGMCVWITFISSYILAGAMPKQQFGMMQSKIYPMYFSAMAASIGAALVGFMLGNTKSLFLSKAEMFQGYFLLASLLMVFANLLYLEMRATKVMFERMKMEKEEGRVTEELIAEPSRPSQLQQDANPAVSTTTSASAVPAAASPEGAKLEVIRIQIVRLNGRLKKLNTYSSFLNILTLMALGWHLVYLSQRLHLSSC</sequence>
<comment type="caution">
    <text evidence="10">The sequence shown here is derived from an EMBL/GenBank/DDBJ whole genome shotgun (WGS) entry which is preliminary data.</text>
</comment>
<dbReference type="AlphaFoldDB" id="A0A922E9B2"/>
<keyword evidence="8" id="KW-0732">Signal</keyword>
<feature type="domain" description="TMEM205-like" evidence="9">
    <location>
        <begin position="305"/>
        <end position="407"/>
    </location>
</feature>
<name>A0A922E9B2_CARIL</name>
<feature type="coiled-coil region" evidence="5">
    <location>
        <begin position="239"/>
        <end position="270"/>
    </location>
</feature>
<dbReference type="Proteomes" id="UP000811246">
    <property type="component" value="Chromosome 8"/>
</dbReference>
<dbReference type="PANTHER" id="PTHR47652:SF3">
    <property type="entry name" value="MITOCHONDRIAL IMPORT INNER MEMBRANE TRANSLOCASE SUBUNIT TIM44"/>
    <property type="match status" value="1"/>
</dbReference>
<gene>
    <name evidence="10" type="ORF">I3842_08G002200</name>
</gene>
<feature type="transmembrane region" description="Helical" evidence="7">
    <location>
        <begin position="345"/>
        <end position="363"/>
    </location>
</feature>
<proteinExistence type="predicted"/>